<dbReference type="GeneID" id="43590306"/>
<dbReference type="AlphaFoldDB" id="A0AAJ8MZJ1"/>
<organism evidence="2 3">
    <name type="scientific">Kwoniella shandongensis</name>
    <dbReference type="NCBI Taxonomy" id="1734106"/>
    <lineage>
        <taxon>Eukaryota</taxon>
        <taxon>Fungi</taxon>
        <taxon>Dikarya</taxon>
        <taxon>Basidiomycota</taxon>
        <taxon>Agaricomycotina</taxon>
        <taxon>Tremellomycetes</taxon>
        <taxon>Tremellales</taxon>
        <taxon>Cryptococcaceae</taxon>
        <taxon>Kwoniella</taxon>
    </lineage>
</organism>
<keyword evidence="1" id="KW-0472">Membrane</keyword>
<dbReference type="EMBL" id="CP144059">
    <property type="protein sequence ID" value="WWD20846.1"/>
    <property type="molecule type" value="Genomic_DNA"/>
</dbReference>
<keyword evidence="1" id="KW-1133">Transmembrane helix</keyword>
<sequence>MHWRTVSRFPRCYTWPTHSPALPAIILWTFFATLPLSCLRIGSASRQTYFRWHTHFDMSTEEEEHINEPAARGQEPIQIVQSEKLKGSVAATLPAEVIQCICVQLTLIIPAGTLPPLPLESNKRYWVGEVNNDRLSHEEIATCKRFLVRQALYDISRVCKHWWNAVKALKMGDEVIIIGNRDMRRATKNPSSWFTLSPGRSFSLTVTSEIFHLMKLLEALSAHSRPINIRKFTLLHNHAPSEDNDYGSNLDHAFGLVAPEEVHIGFYSGGMILDQRTLDEIATTLRKSHSRNGGSRTWRKPLNPKGTIKSVHPWWRDRTTWGSRLFGRMLRSWQGTTKRLTIRANDILDPPPELKAAITSGVLRHFDYHIEPGPDTGDIYLALGIPRWSSYLREASEVIYPVVTWDLQAPLGSTRSHEVHEHTAKDDHEIGPLEWTIYIRSEEWLAHKGSYHIGTPRPWEGSTEDMCEAIADFILDETEHWAGPYNAPTMSNKQLLDEMIFQVLGRPSRRRKGSLQSFLRKVGLRSGPSKESVEPNQAIIRTLQTLETMKEELYINGEVRNEMIWDDLREQYVRMWVRERSDEQREAIIGRLEEVFKARHLYARMNWPIRNESMSGVRIVAEPTKIL</sequence>
<keyword evidence="1" id="KW-0812">Transmembrane</keyword>
<name>A0AAJ8MZJ1_9TREE</name>
<dbReference type="KEGG" id="ksn:43590306"/>
<gene>
    <name evidence="2" type="ORF">CI109_105323</name>
</gene>
<evidence type="ECO:0000313" key="2">
    <source>
        <dbReference type="EMBL" id="WWD20846.1"/>
    </source>
</evidence>
<dbReference type="RefSeq" id="XP_031859547.2">
    <property type="nucleotide sequence ID" value="XM_032006153.2"/>
</dbReference>
<reference evidence="2" key="2">
    <citation type="submission" date="2024-01" db="EMBL/GenBank/DDBJ databases">
        <title>Comparative genomics of Cryptococcus and Kwoniella reveals pathogenesis evolution and contrasting modes of karyotype evolution via chromosome fusion or intercentromeric recombination.</title>
        <authorList>
            <person name="Coelho M.A."/>
            <person name="David-Palma M."/>
            <person name="Shea T."/>
            <person name="Bowers K."/>
            <person name="McGinley-Smith S."/>
            <person name="Mohammad A.W."/>
            <person name="Gnirke A."/>
            <person name="Yurkov A.M."/>
            <person name="Nowrousian M."/>
            <person name="Sun S."/>
            <person name="Cuomo C.A."/>
            <person name="Heitman J."/>
        </authorList>
    </citation>
    <scope>NUCLEOTIDE SEQUENCE</scope>
    <source>
        <strain evidence="2">CBS 12478</strain>
    </source>
</reference>
<proteinExistence type="predicted"/>
<keyword evidence="3" id="KW-1185">Reference proteome</keyword>
<accession>A0AAJ8MZJ1</accession>
<feature type="transmembrane region" description="Helical" evidence="1">
    <location>
        <begin position="20"/>
        <end position="42"/>
    </location>
</feature>
<evidence type="ECO:0000256" key="1">
    <source>
        <dbReference type="SAM" id="Phobius"/>
    </source>
</evidence>
<protein>
    <submittedName>
        <fullName evidence="2">Uncharacterized protein</fullName>
    </submittedName>
</protein>
<evidence type="ECO:0000313" key="3">
    <source>
        <dbReference type="Proteomes" id="UP000322225"/>
    </source>
</evidence>
<reference evidence="2" key="1">
    <citation type="submission" date="2017-08" db="EMBL/GenBank/DDBJ databases">
        <authorList>
            <person name="Cuomo C."/>
            <person name="Billmyre B."/>
            <person name="Heitman J."/>
        </authorList>
    </citation>
    <scope>NUCLEOTIDE SEQUENCE</scope>
    <source>
        <strain evidence="2">CBS 12478</strain>
    </source>
</reference>
<dbReference type="Proteomes" id="UP000322225">
    <property type="component" value="Chromosome 9"/>
</dbReference>